<proteinExistence type="predicted"/>
<dbReference type="EMBL" id="DS268113">
    <property type="protein sequence ID" value="KMM71734.1"/>
    <property type="molecule type" value="Genomic_DNA"/>
</dbReference>
<organism evidence="2 3">
    <name type="scientific">Coccidioides posadasii RMSCC 3488</name>
    <dbReference type="NCBI Taxonomy" id="454284"/>
    <lineage>
        <taxon>Eukaryota</taxon>
        <taxon>Fungi</taxon>
        <taxon>Dikarya</taxon>
        <taxon>Ascomycota</taxon>
        <taxon>Pezizomycotina</taxon>
        <taxon>Eurotiomycetes</taxon>
        <taxon>Eurotiomycetidae</taxon>
        <taxon>Onygenales</taxon>
        <taxon>Onygenaceae</taxon>
        <taxon>Coccidioides</taxon>
    </lineage>
</organism>
<reference evidence="2 3" key="1">
    <citation type="submission" date="2007-06" db="EMBL/GenBank/DDBJ databases">
        <title>The Genome Sequence of Coccidioides posadasii RMSCC_3488.</title>
        <authorList>
            <consortium name="Coccidioides Genome Resources Consortium"/>
            <consortium name="The Broad Institute Genome Sequencing Platform"/>
            <person name="Henn M.R."/>
            <person name="Sykes S."/>
            <person name="Young S."/>
            <person name="Jaffe D."/>
            <person name="Berlin A."/>
            <person name="Alvarez P."/>
            <person name="Butler J."/>
            <person name="Gnerre S."/>
            <person name="Grabherr M."/>
            <person name="Mauceli E."/>
            <person name="Brockman W."/>
            <person name="Kodira C."/>
            <person name="Alvarado L."/>
            <person name="Zeng Q."/>
            <person name="Crawford M."/>
            <person name="Antoine C."/>
            <person name="Devon K."/>
            <person name="Galgiani J."/>
            <person name="Orsborn K."/>
            <person name="Lewis M.L."/>
            <person name="Nusbaum C."/>
            <person name="Galagan J."/>
            <person name="Birren B."/>
        </authorList>
    </citation>
    <scope>NUCLEOTIDE SEQUENCE [LARGE SCALE GENOMIC DNA]</scope>
    <source>
        <strain evidence="2 3">RMSCC 3488</strain>
    </source>
</reference>
<reference evidence="3" key="3">
    <citation type="journal article" date="2010" name="Genome Res.">
        <title>Population genomic sequencing of Coccidioides fungi reveals recent hybridization and transposon control.</title>
        <authorList>
            <person name="Neafsey D.E."/>
            <person name="Barker B.M."/>
            <person name="Sharpton T.J."/>
            <person name="Stajich J.E."/>
            <person name="Park D.J."/>
            <person name="Whiston E."/>
            <person name="Hung C.-Y."/>
            <person name="McMahan C."/>
            <person name="White J."/>
            <person name="Sykes S."/>
            <person name="Heiman D."/>
            <person name="Young S."/>
            <person name="Zeng Q."/>
            <person name="Abouelleil A."/>
            <person name="Aftuck L."/>
            <person name="Bessette D."/>
            <person name="Brown A."/>
            <person name="FitzGerald M."/>
            <person name="Lui A."/>
            <person name="Macdonald J.P."/>
            <person name="Priest M."/>
            <person name="Orbach M.J."/>
            <person name="Galgiani J.N."/>
            <person name="Kirkland T.N."/>
            <person name="Cole G.T."/>
            <person name="Birren B.W."/>
            <person name="Henn M.R."/>
            <person name="Taylor J.W."/>
            <person name="Rounsley S.D."/>
        </authorList>
    </citation>
    <scope>NUCLEOTIDE SEQUENCE [LARGE SCALE GENOMIC DNA]</scope>
    <source>
        <strain evidence="3">RMSCC 3488</strain>
    </source>
</reference>
<name>A0A0J6FRQ0_COCPO</name>
<feature type="region of interest" description="Disordered" evidence="1">
    <location>
        <begin position="138"/>
        <end position="193"/>
    </location>
</feature>
<protein>
    <submittedName>
        <fullName evidence="2">Uncharacterized protein</fullName>
    </submittedName>
</protein>
<gene>
    <name evidence="2" type="ORF">CPAG_08035</name>
</gene>
<dbReference type="Proteomes" id="UP000054567">
    <property type="component" value="Unassembled WGS sequence"/>
</dbReference>
<evidence type="ECO:0000313" key="3">
    <source>
        <dbReference type="Proteomes" id="UP000054567"/>
    </source>
</evidence>
<dbReference type="AlphaFoldDB" id="A0A0J6FRQ0"/>
<accession>A0A0J6FRQ0</accession>
<dbReference type="VEuPathDB" id="FungiDB:CPAG_08035"/>
<dbReference type="OrthoDB" id="4199007at2759"/>
<reference evidence="3" key="2">
    <citation type="journal article" date="2009" name="Genome Res.">
        <title>Comparative genomic analyses of the human fungal pathogens Coccidioides and their relatives.</title>
        <authorList>
            <person name="Sharpton T.J."/>
            <person name="Stajich J.E."/>
            <person name="Rounsley S.D."/>
            <person name="Gardner M.J."/>
            <person name="Wortman J.R."/>
            <person name="Jordar V.S."/>
            <person name="Maiti R."/>
            <person name="Kodira C.D."/>
            <person name="Neafsey D.E."/>
            <person name="Zeng Q."/>
            <person name="Hung C.-Y."/>
            <person name="McMahan C."/>
            <person name="Muszewska A."/>
            <person name="Grynberg M."/>
            <person name="Mandel M.A."/>
            <person name="Kellner E.M."/>
            <person name="Barker B.M."/>
            <person name="Galgiani J.N."/>
            <person name="Orbach M.J."/>
            <person name="Kirkland T.N."/>
            <person name="Cole G.T."/>
            <person name="Henn M.R."/>
            <person name="Birren B.W."/>
            <person name="Taylor J.W."/>
        </authorList>
    </citation>
    <scope>NUCLEOTIDE SEQUENCE [LARGE SCALE GENOMIC DNA]</scope>
    <source>
        <strain evidence="3">RMSCC 3488</strain>
    </source>
</reference>
<evidence type="ECO:0000256" key="1">
    <source>
        <dbReference type="SAM" id="MobiDB-lite"/>
    </source>
</evidence>
<feature type="compositionally biased region" description="Acidic residues" evidence="1">
    <location>
        <begin position="158"/>
        <end position="177"/>
    </location>
</feature>
<sequence>MSQSEDEKPSLEDSGPLSSPHFNLASSIIAHCLANNPFEAAFINRGPGIFAAAFASFSRLPAAFVGNKANPNAPFRTNMEAVVAANDDAHSYSSFASTAMSSDVMSSSGMSTPSTMIGDASVDSSFFSIPPRCSSPYTPPYDLGSSFRDPEQALSNVDDSDEDQYSDEDSDCEFADVESDHGSEVGSAGDDEYSVDEMAYEGSEDGDSCIGGEEMENDDDSIEEQLSFISFERSVHFSSADDEVIPDTGFEEPVPDAVPEMTCHERMALAEHLKTRRIGNWENGGDYDPEEHSRDSLQLDKELLSAYINGLRTLNRNRCETALRSRTLHASHERLGQVDVQTDKDMNEYFERINDLLRGIFPNLFTEDEYLRILSEAESAISIDECGQLTYESHSVAVQHMIRSLLAERLGYDDMFLEDEILEWFAGNLIAPLGQQALARRHQEN</sequence>
<evidence type="ECO:0000313" key="2">
    <source>
        <dbReference type="EMBL" id="KMM71734.1"/>
    </source>
</evidence>